<keyword evidence="8" id="KW-1185">Reference proteome</keyword>
<sequence>MSLRKICSFGLPFCNLAVTGNVLKTLPPLSIKNFISTSIALKKIDQRTGQPIPPKKWLEYNSDEYPIQKPGEPRRPAFVCHAKFNIKYSPDKMWYVACFVRGMSVNEAIKQLDHLNDKGAAYVKETILEAQRLAVEEHNVEFKSNLWVADSRSGKGLVIKGLRRHARRKFGVIKYKYCHYFLKLEEGPPPKHYYRQDLSAPDKLKNYLDYYRKRIIPDSL</sequence>
<evidence type="ECO:0000256" key="1">
    <source>
        <dbReference type="ARBA" id="ARBA00009451"/>
    </source>
</evidence>
<evidence type="ECO:0000256" key="4">
    <source>
        <dbReference type="ARBA" id="ARBA00035286"/>
    </source>
</evidence>
<evidence type="ECO:0000256" key="3">
    <source>
        <dbReference type="ARBA" id="ARBA00023274"/>
    </source>
</evidence>
<gene>
    <name evidence="7" type="ORF">QYM36_003483</name>
</gene>
<dbReference type="InterPro" id="IPR036394">
    <property type="entry name" value="Ribosomal_uL22_sf"/>
</dbReference>
<evidence type="ECO:0000313" key="8">
    <source>
        <dbReference type="Proteomes" id="UP001187531"/>
    </source>
</evidence>
<keyword evidence="2 6" id="KW-0689">Ribosomal protein</keyword>
<evidence type="ECO:0000313" key="7">
    <source>
        <dbReference type="EMBL" id="KAK2721221.1"/>
    </source>
</evidence>
<evidence type="ECO:0000256" key="2">
    <source>
        <dbReference type="ARBA" id="ARBA00022980"/>
    </source>
</evidence>
<dbReference type="EMBL" id="JAVRJZ010000006">
    <property type="protein sequence ID" value="KAK2721221.1"/>
    <property type="molecule type" value="Genomic_DNA"/>
</dbReference>
<comment type="similarity">
    <text evidence="1 6">Belongs to the universal ribosomal protein uL22 family.</text>
</comment>
<keyword evidence="3 6" id="KW-0687">Ribonucleoprotein</keyword>
<comment type="caution">
    <text evidence="7">The sequence shown here is derived from an EMBL/GenBank/DDBJ whole genome shotgun (WGS) entry which is preliminary data.</text>
</comment>
<organism evidence="7 8">
    <name type="scientific">Artemia franciscana</name>
    <name type="common">Brine shrimp</name>
    <name type="synonym">Artemia sanfranciscana</name>
    <dbReference type="NCBI Taxonomy" id="6661"/>
    <lineage>
        <taxon>Eukaryota</taxon>
        <taxon>Metazoa</taxon>
        <taxon>Ecdysozoa</taxon>
        <taxon>Arthropoda</taxon>
        <taxon>Crustacea</taxon>
        <taxon>Branchiopoda</taxon>
        <taxon>Anostraca</taxon>
        <taxon>Artemiidae</taxon>
        <taxon>Artemia</taxon>
    </lineage>
</organism>
<name>A0AA88I7C6_ARTSF</name>
<evidence type="ECO:0000256" key="6">
    <source>
        <dbReference type="RuleBase" id="RU004005"/>
    </source>
</evidence>
<reference evidence="7" key="1">
    <citation type="submission" date="2023-07" db="EMBL/GenBank/DDBJ databases">
        <title>Chromosome-level genome assembly of Artemia franciscana.</title>
        <authorList>
            <person name="Jo E."/>
        </authorList>
    </citation>
    <scope>NUCLEOTIDE SEQUENCE</scope>
    <source>
        <tissue evidence="7">Whole body</tissue>
    </source>
</reference>
<proteinExistence type="inferred from homology"/>
<dbReference type="InterPro" id="IPR001063">
    <property type="entry name" value="Ribosomal_uL22"/>
</dbReference>
<dbReference type="GO" id="GO:0005762">
    <property type="term" value="C:mitochondrial large ribosomal subunit"/>
    <property type="evidence" value="ECO:0007669"/>
    <property type="project" value="TreeGrafter"/>
</dbReference>
<dbReference type="GO" id="GO:0003735">
    <property type="term" value="F:structural constituent of ribosome"/>
    <property type="evidence" value="ECO:0007669"/>
    <property type="project" value="InterPro"/>
</dbReference>
<dbReference type="Proteomes" id="UP001187531">
    <property type="component" value="Unassembled WGS sequence"/>
</dbReference>
<dbReference type="AlphaFoldDB" id="A0AA88I7C6"/>
<protein>
    <recommendedName>
        <fullName evidence="4">Large ribosomal subunit protein uL22m</fullName>
    </recommendedName>
    <alternativeName>
        <fullName evidence="5">39S ribosomal protein L22, mitochondrial</fullName>
    </alternativeName>
</protein>
<dbReference type="PANTHER" id="PTHR13501">
    <property type="entry name" value="CHLOROPLAST 50S RIBOSOMAL PROTEIN L22-RELATED"/>
    <property type="match status" value="1"/>
</dbReference>
<dbReference type="InterPro" id="IPR047867">
    <property type="entry name" value="Ribosomal_uL22_bac/org-type"/>
</dbReference>
<evidence type="ECO:0000256" key="5">
    <source>
        <dbReference type="ARBA" id="ARBA00035506"/>
    </source>
</evidence>
<dbReference type="SUPFAM" id="SSF54843">
    <property type="entry name" value="Ribosomal protein L22"/>
    <property type="match status" value="1"/>
</dbReference>
<dbReference type="GO" id="GO:0006412">
    <property type="term" value="P:translation"/>
    <property type="evidence" value="ECO:0007669"/>
    <property type="project" value="InterPro"/>
</dbReference>
<dbReference type="Gene3D" id="3.90.470.10">
    <property type="entry name" value="Ribosomal protein L22/L17"/>
    <property type="match status" value="1"/>
</dbReference>
<dbReference type="PANTHER" id="PTHR13501:SF8">
    <property type="entry name" value="LARGE RIBOSOMAL SUBUNIT PROTEIN UL22M"/>
    <property type="match status" value="1"/>
</dbReference>
<accession>A0AA88I7C6</accession>
<dbReference type="Pfam" id="PF00237">
    <property type="entry name" value="Ribosomal_L22"/>
    <property type="match status" value="1"/>
</dbReference>